<evidence type="ECO:0000256" key="10">
    <source>
        <dbReference type="ARBA" id="ARBA00034808"/>
    </source>
</evidence>
<comment type="catalytic activity">
    <reaction evidence="9">
        <text>Couples ATP hydrolysis with the unwinding of duplex DNA by translocating in the 3'-5' direction.</text>
        <dbReference type="EC" id="5.6.2.4"/>
    </reaction>
</comment>
<dbReference type="GO" id="GO:0005829">
    <property type="term" value="C:cytosol"/>
    <property type="evidence" value="ECO:0007669"/>
    <property type="project" value="TreeGrafter"/>
</dbReference>
<gene>
    <name evidence="17" type="ORF">AWM74_03210</name>
</gene>
<organism evidence="17 18">
    <name type="scientific">Aerococcus urinaeequi</name>
    <dbReference type="NCBI Taxonomy" id="51665"/>
    <lineage>
        <taxon>Bacteria</taxon>
        <taxon>Bacillati</taxon>
        <taxon>Bacillota</taxon>
        <taxon>Bacilli</taxon>
        <taxon>Lactobacillales</taxon>
        <taxon>Aerococcaceae</taxon>
        <taxon>Aerococcus</taxon>
    </lineage>
</organism>
<keyword evidence="4 13" id="KW-0378">Hydrolase</keyword>
<evidence type="ECO:0000256" key="4">
    <source>
        <dbReference type="ARBA" id="ARBA00022801"/>
    </source>
</evidence>
<dbReference type="PANTHER" id="PTHR11070:SF2">
    <property type="entry name" value="ATP-DEPENDENT DNA HELICASE SRS2"/>
    <property type="match status" value="1"/>
</dbReference>
<dbReference type="Pfam" id="PF13361">
    <property type="entry name" value="UvrD_C"/>
    <property type="match status" value="1"/>
</dbReference>
<dbReference type="Pfam" id="PF00580">
    <property type="entry name" value="UvrD-helicase"/>
    <property type="match status" value="1"/>
</dbReference>
<evidence type="ECO:0000313" key="17">
    <source>
        <dbReference type="EMBL" id="AMB97308.1"/>
    </source>
</evidence>
<dbReference type="GO" id="GO:0033202">
    <property type="term" value="C:DNA helicase complex"/>
    <property type="evidence" value="ECO:0007669"/>
    <property type="project" value="TreeGrafter"/>
</dbReference>
<dbReference type="InterPro" id="IPR000212">
    <property type="entry name" value="DNA_helicase_UvrD/REP"/>
</dbReference>
<feature type="domain" description="UvrD-like helicase ATP-binding" evidence="15">
    <location>
        <begin position="9"/>
        <end position="288"/>
    </location>
</feature>
<protein>
    <recommendedName>
        <fullName evidence="2">ATP-dependent DNA helicase PcrA</fullName>
        <ecNumber evidence="10">5.6.2.4</ecNumber>
    </recommendedName>
    <alternativeName>
        <fullName evidence="11">DNA 3'-5' helicase PcrA</fullName>
    </alternativeName>
</protein>
<evidence type="ECO:0000313" key="18">
    <source>
        <dbReference type="Proteomes" id="UP000067698"/>
    </source>
</evidence>
<dbReference type="GO" id="GO:0009314">
    <property type="term" value="P:response to radiation"/>
    <property type="evidence" value="ECO:0007669"/>
    <property type="project" value="UniProtKB-ARBA"/>
</dbReference>
<dbReference type="EC" id="5.6.2.4" evidence="10"/>
<keyword evidence="6 13" id="KW-0067">ATP-binding</keyword>
<evidence type="ECO:0000256" key="8">
    <source>
        <dbReference type="ARBA" id="ARBA00023235"/>
    </source>
</evidence>
<dbReference type="Proteomes" id="UP000067698">
    <property type="component" value="Chromosome"/>
</dbReference>
<dbReference type="PANTHER" id="PTHR11070">
    <property type="entry name" value="UVRD / RECB / PCRA DNA HELICASE FAMILY MEMBER"/>
    <property type="match status" value="1"/>
</dbReference>
<comment type="similarity">
    <text evidence="1">Belongs to the helicase family. UvrD subfamily.</text>
</comment>
<dbReference type="GO" id="GO:0003677">
    <property type="term" value="F:DNA binding"/>
    <property type="evidence" value="ECO:0007669"/>
    <property type="project" value="UniProtKB-KW"/>
</dbReference>
<dbReference type="GO" id="GO:0016787">
    <property type="term" value="F:hydrolase activity"/>
    <property type="evidence" value="ECO:0007669"/>
    <property type="project" value="UniProtKB-UniRule"/>
</dbReference>
<dbReference type="EMBL" id="CP014162">
    <property type="protein sequence ID" value="AMB97308.1"/>
    <property type="molecule type" value="Genomic_DNA"/>
</dbReference>
<dbReference type="PROSITE" id="PS51198">
    <property type="entry name" value="UVRD_HELICASE_ATP_BIND"/>
    <property type="match status" value="1"/>
</dbReference>
<evidence type="ECO:0000256" key="3">
    <source>
        <dbReference type="ARBA" id="ARBA00022741"/>
    </source>
</evidence>
<dbReference type="FunFam" id="1.10.486.10:FF:000003">
    <property type="entry name" value="ATP-dependent DNA helicase"/>
    <property type="match status" value="1"/>
</dbReference>
<evidence type="ECO:0000256" key="1">
    <source>
        <dbReference type="ARBA" id="ARBA00009922"/>
    </source>
</evidence>
<reference evidence="17 18" key="1">
    <citation type="journal article" date="2016" name="Genome Announc.">
        <title>Complete Genome Sequences of Aerococcus christensenii CCUG 28831T, Aerococcus sanguinicola CCUG 43001T, Aerococcus urinae CCUG 36881T, Aerococcus urinaeequi CCUG 28094T, Aerococcus urinaehominis CCUG 42038 BT, and Aerococcus viridans CCUG 4311T.</title>
        <authorList>
            <person name="Carkaci D."/>
            <person name="Dargis R."/>
            <person name="Nielsen X.C."/>
            <person name="Skovgaard O."/>
            <person name="Fuursted K."/>
            <person name="Christensen J.J."/>
        </authorList>
    </citation>
    <scope>NUCLEOTIDE SEQUENCE [LARGE SCALE GENOMIC DNA]</scope>
    <source>
        <strain evidence="17 18">CCUG28094</strain>
    </source>
</reference>
<dbReference type="InterPro" id="IPR014017">
    <property type="entry name" value="DNA_helicase_UvrD-like_C"/>
</dbReference>
<evidence type="ECO:0000256" key="5">
    <source>
        <dbReference type="ARBA" id="ARBA00022806"/>
    </source>
</evidence>
<comment type="catalytic activity">
    <reaction evidence="12">
        <text>ATP + H2O = ADP + phosphate + H(+)</text>
        <dbReference type="Rhea" id="RHEA:13065"/>
        <dbReference type="ChEBI" id="CHEBI:15377"/>
        <dbReference type="ChEBI" id="CHEBI:15378"/>
        <dbReference type="ChEBI" id="CHEBI:30616"/>
        <dbReference type="ChEBI" id="CHEBI:43474"/>
        <dbReference type="ChEBI" id="CHEBI:456216"/>
        <dbReference type="EC" id="5.6.2.4"/>
    </reaction>
</comment>
<dbReference type="SUPFAM" id="SSF52540">
    <property type="entry name" value="P-loop containing nucleoside triphosphate hydrolases"/>
    <property type="match status" value="1"/>
</dbReference>
<dbReference type="Pfam" id="PF21196">
    <property type="entry name" value="PcrA_UvrD_tudor"/>
    <property type="match status" value="1"/>
</dbReference>
<reference evidence="18" key="2">
    <citation type="submission" date="2016-01" db="EMBL/GenBank/DDBJ databases">
        <title>Six Aerococcus type strain genome sequencing and assembly using PacBio and Illumina Hiseq.</title>
        <authorList>
            <person name="Carkaci D."/>
            <person name="Dargis R."/>
            <person name="Nielsen X.C."/>
            <person name="Skovgaard O."/>
            <person name="Fuursted K."/>
            <person name="Christensen J.J."/>
        </authorList>
    </citation>
    <scope>NUCLEOTIDE SEQUENCE [LARGE SCALE GENOMIC DNA]</scope>
    <source>
        <strain evidence="18">CCUG28094</strain>
    </source>
</reference>
<evidence type="ECO:0000256" key="6">
    <source>
        <dbReference type="ARBA" id="ARBA00022840"/>
    </source>
</evidence>
<evidence type="ECO:0000256" key="9">
    <source>
        <dbReference type="ARBA" id="ARBA00034617"/>
    </source>
</evidence>
<proteinExistence type="inferred from homology"/>
<feature type="binding site" evidence="13">
    <location>
        <begin position="30"/>
        <end position="37"/>
    </location>
    <ligand>
        <name>ATP</name>
        <dbReference type="ChEBI" id="CHEBI:30616"/>
    </ligand>
</feature>
<feature type="domain" description="UvrD-like helicase C-terminal" evidence="16">
    <location>
        <begin position="289"/>
        <end position="633"/>
    </location>
</feature>
<evidence type="ECO:0000259" key="16">
    <source>
        <dbReference type="PROSITE" id="PS51217"/>
    </source>
</evidence>
<evidence type="ECO:0000256" key="2">
    <source>
        <dbReference type="ARBA" id="ARBA00014807"/>
    </source>
</evidence>
<dbReference type="RefSeq" id="WP_026465284.1">
    <property type="nucleotide sequence ID" value="NZ_CP014162.1"/>
</dbReference>
<dbReference type="CDD" id="cd17932">
    <property type="entry name" value="DEXQc_UvrD"/>
    <property type="match status" value="1"/>
</dbReference>
<evidence type="ECO:0000256" key="12">
    <source>
        <dbReference type="ARBA" id="ARBA00048988"/>
    </source>
</evidence>
<evidence type="ECO:0000256" key="11">
    <source>
        <dbReference type="ARBA" id="ARBA00034900"/>
    </source>
</evidence>
<accession>A0AAC9A6N5</accession>
<dbReference type="InterPro" id="IPR013986">
    <property type="entry name" value="DExx_box_DNA_helicase_dom_sf"/>
</dbReference>
<keyword evidence="7" id="KW-0238">DNA-binding</keyword>
<evidence type="ECO:0000256" key="13">
    <source>
        <dbReference type="PROSITE-ProRule" id="PRU00560"/>
    </source>
</evidence>
<keyword evidence="3 13" id="KW-0547">Nucleotide-binding</keyword>
<dbReference type="AlphaFoldDB" id="A0AAC9A6N5"/>
<evidence type="ECO:0000256" key="7">
    <source>
        <dbReference type="ARBA" id="ARBA00023125"/>
    </source>
</evidence>
<feature type="region of interest" description="Disordered" evidence="14">
    <location>
        <begin position="528"/>
        <end position="549"/>
    </location>
</feature>
<keyword evidence="8" id="KW-0413">Isomerase</keyword>
<evidence type="ECO:0000259" key="15">
    <source>
        <dbReference type="PROSITE" id="PS51198"/>
    </source>
</evidence>
<dbReference type="PROSITE" id="PS51217">
    <property type="entry name" value="UVRD_HELICASE_CTER"/>
    <property type="match status" value="1"/>
</dbReference>
<sequence>MMALNQFTKGLNDRQKEAVEHTEGPLLIMAGAGSGKTRVLTHRMAYILSEKDVNPWNILAITFTNKAAKEMKERVSALVGPDANDMWVSTFHAMCVRILRREAEAIGFTRSFTIADPSEQQTLIKRIIKELNLDKDKFSHKMLLGRISDAKNNLMLPDDYRQNYSGYIEDVVADVYERYQKGLQAAQSFDFDDLIMYTVKLFDQQPDILKYYQQKFHYIHVDEYQDTNEAQYKLVKHLGGYFHNVCVVGDADQSIYGWRGANMENILNFEKDYPKSTTILLEQNYRSTKNILQAANNVINKNTYRKDKTLWTDNNQGELISYYRAQNERDETNYVIGKIKDAIKGQNKRYGDIAILYRTNAQSRVMEENLVKANMPYRIVGGLKFYDRKEIKDILAYLRLLANPSDNLSFTRIINVPKRGIGPGTLDKLNTFASQQGISLLQAATLVDHSPITGKGATNLKAFGKMMANLQTQREFLAIQDLVEEILAQTGYLKDLENQKTLEADARIDNIHEFISVTQEFDKRWEAEQEDREQAAQIAAQEEADRPTELQEANLNQSDVNPGNNPLNPDGTFNLFDLEGIQAELDGVIDNNPAEDDALMGFITDLSLVSDLDNQEIDQQGELTLMTLHAAKGLEFPIVFIIGMEEGMFPLARAAKEESELEEERRLAYVGITRAEEKLYLTNSLSRLLYGKYQSNPVSRFIAEIDDELLDDSENERSIFQPSGGSLSDLPFGSSSSSGFGSSSSSGSGSGSGATFAADYASKRKRASNTYERANAKSYYERKKEAKRSVFDPVTANKDIKTVDGPVTWAIGDKAVHKKWGVGTVVKVSGTGNDQELDIAFPNQGIKRLLSAFAPIEKQA</sequence>
<dbReference type="GO" id="GO:0000725">
    <property type="term" value="P:recombinational repair"/>
    <property type="evidence" value="ECO:0007669"/>
    <property type="project" value="TreeGrafter"/>
</dbReference>
<dbReference type="Gene3D" id="1.10.10.160">
    <property type="match status" value="1"/>
</dbReference>
<keyword evidence="5 13" id="KW-0347">Helicase</keyword>
<dbReference type="InterPro" id="IPR027417">
    <property type="entry name" value="P-loop_NTPase"/>
</dbReference>
<dbReference type="CDD" id="cd18807">
    <property type="entry name" value="SF1_C_UvrD"/>
    <property type="match status" value="1"/>
</dbReference>
<dbReference type="Gene3D" id="1.10.486.10">
    <property type="entry name" value="PCRA, domain 4"/>
    <property type="match status" value="1"/>
</dbReference>
<dbReference type="InterPro" id="IPR014016">
    <property type="entry name" value="UvrD-like_ATP-bd"/>
</dbReference>
<dbReference type="GeneID" id="92866557"/>
<dbReference type="FunFam" id="1.10.10.160:FF:000001">
    <property type="entry name" value="ATP-dependent DNA helicase"/>
    <property type="match status" value="1"/>
</dbReference>
<dbReference type="Gene3D" id="3.40.50.300">
    <property type="entry name" value="P-loop containing nucleotide triphosphate hydrolases"/>
    <property type="match status" value="3"/>
</dbReference>
<dbReference type="GO" id="GO:0043138">
    <property type="term" value="F:3'-5' DNA helicase activity"/>
    <property type="evidence" value="ECO:0007669"/>
    <property type="project" value="UniProtKB-EC"/>
</dbReference>
<evidence type="ECO:0000256" key="14">
    <source>
        <dbReference type="SAM" id="MobiDB-lite"/>
    </source>
</evidence>
<name>A0AAC9A6N5_9LACT</name>
<dbReference type="GO" id="GO:0005524">
    <property type="term" value="F:ATP binding"/>
    <property type="evidence" value="ECO:0007669"/>
    <property type="project" value="UniProtKB-UniRule"/>
</dbReference>